<dbReference type="Proteomes" id="UP001151760">
    <property type="component" value="Unassembled WGS sequence"/>
</dbReference>
<comment type="caution">
    <text evidence="1">The sequence shown here is derived from an EMBL/GenBank/DDBJ whole genome shotgun (WGS) entry which is preliminary data.</text>
</comment>
<sequence length="130" mass="14526">MILALHSPWCPSRHFSTLDGFFLWEYGLPTWQKPCGGGVIDGEVFGCTWEVKRGENDRGVGFMDLGGKSLEEIYSVLKLGVKFVGLTALVLQSDGFVCTTRPWVLSKFWDLTKQPPKGYNTNYSTRPCGV</sequence>
<gene>
    <name evidence="1" type="ORF">Tco_0656045</name>
</gene>
<accession>A0ABQ4X8W5</accession>
<dbReference type="EMBL" id="BQNB010009276">
    <property type="protein sequence ID" value="GJS61261.1"/>
    <property type="molecule type" value="Genomic_DNA"/>
</dbReference>
<proteinExistence type="predicted"/>
<name>A0ABQ4X8W5_9ASTR</name>
<protein>
    <submittedName>
        <fullName evidence="1">Uncharacterized protein</fullName>
    </submittedName>
</protein>
<reference evidence="1" key="1">
    <citation type="journal article" date="2022" name="Int. J. Mol. Sci.">
        <title>Draft Genome of Tanacetum Coccineum: Genomic Comparison of Closely Related Tanacetum-Family Plants.</title>
        <authorList>
            <person name="Yamashiro T."/>
            <person name="Shiraishi A."/>
            <person name="Nakayama K."/>
            <person name="Satake H."/>
        </authorList>
    </citation>
    <scope>NUCLEOTIDE SEQUENCE</scope>
</reference>
<evidence type="ECO:0000313" key="1">
    <source>
        <dbReference type="EMBL" id="GJS61261.1"/>
    </source>
</evidence>
<reference evidence="1" key="2">
    <citation type="submission" date="2022-01" db="EMBL/GenBank/DDBJ databases">
        <authorList>
            <person name="Yamashiro T."/>
            <person name="Shiraishi A."/>
            <person name="Satake H."/>
            <person name="Nakayama K."/>
        </authorList>
    </citation>
    <scope>NUCLEOTIDE SEQUENCE</scope>
</reference>
<organism evidence="1 2">
    <name type="scientific">Tanacetum coccineum</name>
    <dbReference type="NCBI Taxonomy" id="301880"/>
    <lineage>
        <taxon>Eukaryota</taxon>
        <taxon>Viridiplantae</taxon>
        <taxon>Streptophyta</taxon>
        <taxon>Embryophyta</taxon>
        <taxon>Tracheophyta</taxon>
        <taxon>Spermatophyta</taxon>
        <taxon>Magnoliopsida</taxon>
        <taxon>eudicotyledons</taxon>
        <taxon>Gunneridae</taxon>
        <taxon>Pentapetalae</taxon>
        <taxon>asterids</taxon>
        <taxon>campanulids</taxon>
        <taxon>Asterales</taxon>
        <taxon>Asteraceae</taxon>
        <taxon>Asteroideae</taxon>
        <taxon>Anthemideae</taxon>
        <taxon>Anthemidinae</taxon>
        <taxon>Tanacetum</taxon>
    </lineage>
</organism>
<keyword evidence="2" id="KW-1185">Reference proteome</keyword>
<evidence type="ECO:0000313" key="2">
    <source>
        <dbReference type="Proteomes" id="UP001151760"/>
    </source>
</evidence>